<dbReference type="RefSeq" id="WP_153724575.1">
    <property type="nucleotide sequence ID" value="NZ_CP045875.1"/>
</dbReference>
<dbReference type="Proteomes" id="UP000366051">
    <property type="component" value="Chromosome"/>
</dbReference>
<organism evidence="1 2">
    <name type="scientific">Heliorestis convoluta</name>
    <dbReference type="NCBI Taxonomy" id="356322"/>
    <lineage>
        <taxon>Bacteria</taxon>
        <taxon>Bacillati</taxon>
        <taxon>Bacillota</taxon>
        <taxon>Clostridia</taxon>
        <taxon>Eubacteriales</taxon>
        <taxon>Heliobacteriaceae</taxon>
        <taxon>Heliorestis</taxon>
    </lineage>
</organism>
<reference evidence="2" key="1">
    <citation type="submission" date="2019-11" db="EMBL/GenBank/DDBJ databases">
        <title>Genome sequence of Heliorestis convoluta strain HH, an alkaliphilic and minimalistic phototrophic bacterium from a soda lake in Egypt.</title>
        <authorList>
            <person name="Dewey E.D."/>
            <person name="Stokes L.M."/>
            <person name="Burchell B.M."/>
            <person name="Shaffer K.N."/>
            <person name="Huntington A.M."/>
            <person name="Baker J.M."/>
            <person name="Nadendla S."/>
            <person name="Giglio M.G."/>
            <person name="Touchman J.W."/>
            <person name="Blankenship R.E."/>
            <person name="Madigan M.T."/>
            <person name="Sattley W.M."/>
        </authorList>
    </citation>
    <scope>NUCLEOTIDE SEQUENCE [LARGE SCALE GENOMIC DNA]</scope>
    <source>
        <strain evidence="2">HH</strain>
    </source>
</reference>
<accession>A0A5Q2MYR9</accession>
<dbReference type="OrthoDB" id="2080646at2"/>
<gene>
    <name evidence="1" type="ORF">FTV88_0979</name>
</gene>
<protein>
    <submittedName>
        <fullName evidence="1">Uncharacterized protein</fullName>
    </submittedName>
</protein>
<evidence type="ECO:0000313" key="2">
    <source>
        <dbReference type="Proteomes" id="UP000366051"/>
    </source>
</evidence>
<dbReference type="EMBL" id="CP045875">
    <property type="protein sequence ID" value="QGG47131.1"/>
    <property type="molecule type" value="Genomic_DNA"/>
</dbReference>
<name>A0A5Q2MYR9_9FIRM</name>
<dbReference type="KEGG" id="hcv:FTV88_0979"/>
<proteinExistence type="predicted"/>
<dbReference type="AlphaFoldDB" id="A0A5Q2MYR9"/>
<evidence type="ECO:0000313" key="1">
    <source>
        <dbReference type="EMBL" id="QGG47131.1"/>
    </source>
</evidence>
<sequence>MTIKEILRSFADHMQKEYNYYLRSPQSFPGEWHGLKFTFLGHGDYMVVFRYQDLAIKIPKRSDYPLEKDKERLLTLKPWSSYEKYVAHDSNWIATRFIQGERLDKLWESDSLVLTDEAILHLEFDLRHSMIATSYLPWDVELFNLIKTPQGHLKLIDTGEFLNRQELPVYEQKEAFQASLERINKAILLLSEHVTRSLPHQQHK</sequence>
<keyword evidence="2" id="KW-1185">Reference proteome</keyword>